<protein>
    <submittedName>
        <fullName evidence="2">Uncharacterized protein</fullName>
    </submittedName>
</protein>
<dbReference type="AlphaFoldDB" id="A0A7I9XEY8"/>
<comment type="caution">
    <text evidence="2">The sequence shown here is derived from an EMBL/GenBank/DDBJ whole genome shotgun (WGS) entry which is preliminary data.</text>
</comment>
<evidence type="ECO:0000256" key="1">
    <source>
        <dbReference type="SAM" id="MobiDB-lite"/>
    </source>
</evidence>
<dbReference type="Proteomes" id="UP000465263">
    <property type="component" value="Unassembled WGS sequence"/>
</dbReference>
<gene>
    <name evidence="2" type="ORF">MSEN_02520</name>
</gene>
<keyword evidence="3" id="KW-1185">Reference proteome</keyword>
<evidence type="ECO:0000313" key="2">
    <source>
        <dbReference type="EMBL" id="GFG68532.1"/>
    </source>
</evidence>
<proteinExistence type="predicted"/>
<dbReference type="OrthoDB" id="4762992at2"/>
<accession>A0A7I9XEY8</accession>
<reference evidence="2 3" key="1">
    <citation type="journal article" date="2019" name="Emerg. Microbes Infect.">
        <title>Comprehensive subspecies identification of 175 nontuberculous mycobacteria species based on 7547 genomic profiles.</title>
        <authorList>
            <person name="Matsumoto Y."/>
            <person name="Kinjo T."/>
            <person name="Motooka D."/>
            <person name="Nabeya D."/>
            <person name="Jung N."/>
            <person name="Uechi K."/>
            <person name="Horii T."/>
            <person name="Iida T."/>
            <person name="Fujita J."/>
            <person name="Nakamura S."/>
        </authorList>
    </citation>
    <scope>NUCLEOTIDE SEQUENCE [LARGE SCALE GENOMIC DNA]</scope>
    <source>
        <strain evidence="2 3">JCM 16017</strain>
    </source>
</reference>
<name>A0A7I9XEY8_9MYCO</name>
<dbReference type="EMBL" id="BLKV01000001">
    <property type="protein sequence ID" value="GFG68532.1"/>
    <property type="molecule type" value="Genomic_DNA"/>
</dbReference>
<feature type="region of interest" description="Disordered" evidence="1">
    <location>
        <begin position="1"/>
        <end position="38"/>
    </location>
</feature>
<sequence>MMIDAEGPSPSDDIPEADRAEQSLAADAGDQDDGLDPAHLENIDELDANPADVIEQAISVPLPHDDYDIEQ</sequence>
<organism evidence="2 3">
    <name type="scientific">Mycolicibacter senuensis</name>
    <dbReference type="NCBI Taxonomy" id="386913"/>
    <lineage>
        <taxon>Bacteria</taxon>
        <taxon>Bacillati</taxon>
        <taxon>Actinomycetota</taxon>
        <taxon>Actinomycetes</taxon>
        <taxon>Mycobacteriales</taxon>
        <taxon>Mycobacteriaceae</taxon>
        <taxon>Mycolicibacter</taxon>
    </lineage>
</organism>
<evidence type="ECO:0000313" key="3">
    <source>
        <dbReference type="Proteomes" id="UP000465263"/>
    </source>
</evidence>